<proteinExistence type="predicted"/>
<dbReference type="eggNOG" id="COG0834">
    <property type="taxonomic scope" value="Bacteria"/>
</dbReference>
<keyword evidence="1" id="KW-0732">Signal</keyword>
<sequence>MPSLKKKIIVNSIVGLVFLAILIWAGLALSRPTQTKTSDNQTTIETDEWSRIKKSKQITIGLDDTFVPMGFRDKNGKLVGFDVDMANAVFKSMGIKVKWQPIDWSMKETELNTGNIDAIWNGYTITAARKKQVAFSTPYHKATQVLVTLKKNNINSFADMKDKVLGDQTASSGDEGFNKYPKVLKQYVKDNTVVGYDTFDKAFNDLNAGRIDGLLIDEDYARYYVAHQSNPNDYTVTVGDFPTDHTGVGFRKSDKSLRKAVNKELAIFEKDGRLQKLSTKWFGK</sequence>
<dbReference type="RefSeq" id="WP_080519096.1">
    <property type="nucleotide sequence ID" value="NZ_MPLS01000005.1"/>
</dbReference>
<feature type="domain" description="Solute-binding protein family 3/N-terminal" evidence="2">
    <location>
        <begin position="57"/>
        <end position="284"/>
    </location>
</feature>
<reference evidence="4 5" key="1">
    <citation type="journal article" date="2017" name="Front. Microbiol.">
        <title>Genomic Characterization of Dairy Associated Leuconostoc Species and Diversity of Leuconostocs in Undefined Mixed Mesophilic Starter Cultures.</title>
        <authorList>
            <person name="Frantzen C.A."/>
            <person name="Kot W."/>
            <person name="Pedersen T.B."/>
            <person name="Ardo Y.M."/>
            <person name="Broadbent J.R."/>
            <person name="Neve H."/>
            <person name="Hansen L.H."/>
            <person name="Dal Bello F."/>
            <person name="Ostlie H.M."/>
            <person name="Kleppen H.P."/>
            <person name="Vogensen F.K."/>
            <person name="Holo H."/>
        </authorList>
    </citation>
    <scope>NUCLEOTIDE SEQUENCE [LARGE SCALE GENOMIC DNA]</scope>
    <source>
        <strain evidence="4 5">LMGCF08</strain>
    </source>
</reference>
<dbReference type="CDD" id="cd00996">
    <property type="entry name" value="PBP2_AatB_like"/>
    <property type="match status" value="1"/>
</dbReference>
<comment type="caution">
    <text evidence="4">The sequence shown here is derived from an EMBL/GenBank/DDBJ whole genome shotgun (WGS) entry which is preliminary data.</text>
</comment>
<organism evidence="4 5">
    <name type="scientific">Leuconostoc pseudomesenteroides</name>
    <dbReference type="NCBI Taxonomy" id="33968"/>
    <lineage>
        <taxon>Bacteria</taxon>
        <taxon>Bacillati</taxon>
        <taxon>Bacillota</taxon>
        <taxon>Bacilli</taxon>
        <taxon>Lactobacillales</taxon>
        <taxon>Lactobacillaceae</taxon>
        <taxon>Leuconostoc</taxon>
    </lineage>
</organism>
<dbReference type="SMART" id="SM00062">
    <property type="entry name" value="PBPb"/>
    <property type="match status" value="1"/>
</dbReference>
<dbReference type="GO" id="GO:0015276">
    <property type="term" value="F:ligand-gated monoatomic ion channel activity"/>
    <property type="evidence" value="ECO:0007669"/>
    <property type="project" value="InterPro"/>
</dbReference>
<feature type="domain" description="Ionotropic glutamate receptor C-terminal" evidence="3">
    <location>
        <begin position="57"/>
        <end position="284"/>
    </location>
</feature>
<dbReference type="InterPro" id="IPR001638">
    <property type="entry name" value="Solute-binding_3/MltF_N"/>
</dbReference>
<evidence type="ECO:0000313" key="5">
    <source>
        <dbReference type="Proteomes" id="UP000192288"/>
    </source>
</evidence>
<name>A0A1X0VF32_LEUPS</name>
<dbReference type="SMART" id="SM00079">
    <property type="entry name" value="PBPe"/>
    <property type="match status" value="1"/>
</dbReference>
<dbReference type="STRING" id="33968.BMS77_03785"/>
<accession>A0A1X0VF32</accession>
<dbReference type="Gene3D" id="3.40.190.10">
    <property type="entry name" value="Periplasmic binding protein-like II"/>
    <property type="match status" value="2"/>
</dbReference>
<dbReference type="SUPFAM" id="SSF53850">
    <property type="entry name" value="Periplasmic binding protein-like II"/>
    <property type="match status" value="1"/>
</dbReference>
<dbReference type="EMBL" id="MPLS01000005">
    <property type="protein sequence ID" value="ORI98352.1"/>
    <property type="molecule type" value="Genomic_DNA"/>
</dbReference>
<dbReference type="Proteomes" id="UP000192288">
    <property type="component" value="Unassembled WGS sequence"/>
</dbReference>
<protein>
    <submittedName>
        <fullName evidence="4">Amino acid ABC transporter substrate-binding protein</fullName>
    </submittedName>
</protein>
<evidence type="ECO:0000313" key="4">
    <source>
        <dbReference type="EMBL" id="ORI98352.1"/>
    </source>
</evidence>
<dbReference type="Pfam" id="PF00497">
    <property type="entry name" value="SBP_bac_3"/>
    <property type="match status" value="1"/>
</dbReference>
<evidence type="ECO:0000259" key="3">
    <source>
        <dbReference type="SMART" id="SM00079"/>
    </source>
</evidence>
<dbReference type="InterPro" id="IPR001320">
    <property type="entry name" value="Iontro_rcpt_C"/>
</dbReference>
<evidence type="ECO:0000256" key="1">
    <source>
        <dbReference type="ARBA" id="ARBA00022729"/>
    </source>
</evidence>
<evidence type="ECO:0000259" key="2">
    <source>
        <dbReference type="SMART" id="SM00062"/>
    </source>
</evidence>
<gene>
    <name evidence="4" type="ORF">BMR96_02400</name>
</gene>
<dbReference type="GO" id="GO:0016020">
    <property type="term" value="C:membrane"/>
    <property type="evidence" value="ECO:0007669"/>
    <property type="project" value="InterPro"/>
</dbReference>
<dbReference type="PANTHER" id="PTHR35936">
    <property type="entry name" value="MEMBRANE-BOUND LYTIC MUREIN TRANSGLYCOSYLASE F"/>
    <property type="match status" value="1"/>
</dbReference>
<dbReference type="PANTHER" id="PTHR35936:SF34">
    <property type="entry name" value="ABC TRANSPORTER EXTRACELLULAR-BINDING PROTEIN YCKB-RELATED"/>
    <property type="match status" value="1"/>
</dbReference>
<dbReference type="AlphaFoldDB" id="A0A1X0VF32"/>